<dbReference type="EMBL" id="BGZK01000033">
    <property type="protein sequence ID" value="GBP09008.1"/>
    <property type="molecule type" value="Genomic_DNA"/>
</dbReference>
<evidence type="ECO:0000313" key="2">
    <source>
        <dbReference type="EMBL" id="GBP09008.1"/>
    </source>
</evidence>
<protein>
    <submittedName>
        <fullName evidence="2">Uncharacterized protein</fullName>
    </submittedName>
</protein>
<feature type="region of interest" description="Disordered" evidence="1">
    <location>
        <begin position="1"/>
        <end position="21"/>
    </location>
</feature>
<reference evidence="2 3" key="1">
    <citation type="journal article" date="2019" name="Commun. Biol.">
        <title>The bagworm genome reveals a unique fibroin gene that provides high tensile strength.</title>
        <authorList>
            <person name="Kono N."/>
            <person name="Nakamura H."/>
            <person name="Ohtoshi R."/>
            <person name="Tomita M."/>
            <person name="Numata K."/>
            <person name="Arakawa K."/>
        </authorList>
    </citation>
    <scope>NUCLEOTIDE SEQUENCE [LARGE SCALE GENOMIC DNA]</scope>
</reference>
<comment type="caution">
    <text evidence="2">The sequence shown here is derived from an EMBL/GenBank/DDBJ whole genome shotgun (WGS) entry which is preliminary data.</text>
</comment>
<sequence>MLHGEGLSTVTRRWPGSVEEQPRPLDLDEFDRIVTELQRDHDHRTSTGFYKIVREISALLTYGDSWTIYGGRSRRHLAAPPLRFKCAHAPRAAARRCRFH</sequence>
<gene>
    <name evidence="2" type="ORF">EVAR_78359_1</name>
</gene>
<dbReference type="Proteomes" id="UP000299102">
    <property type="component" value="Unassembled WGS sequence"/>
</dbReference>
<name>A0A4C1T6A2_EUMVA</name>
<evidence type="ECO:0000313" key="3">
    <source>
        <dbReference type="Proteomes" id="UP000299102"/>
    </source>
</evidence>
<dbReference type="AlphaFoldDB" id="A0A4C1T6A2"/>
<proteinExistence type="predicted"/>
<accession>A0A4C1T6A2</accession>
<keyword evidence="3" id="KW-1185">Reference proteome</keyword>
<evidence type="ECO:0000256" key="1">
    <source>
        <dbReference type="SAM" id="MobiDB-lite"/>
    </source>
</evidence>
<organism evidence="2 3">
    <name type="scientific">Eumeta variegata</name>
    <name type="common">Bagworm moth</name>
    <name type="synonym">Eumeta japonica</name>
    <dbReference type="NCBI Taxonomy" id="151549"/>
    <lineage>
        <taxon>Eukaryota</taxon>
        <taxon>Metazoa</taxon>
        <taxon>Ecdysozoa</taxon>
        <taxon>Arthropoda</taxon>
        <taxon>Hexapoda</taxon>
        <taxon>Insecta</taxon>
        <taxon>Pterygota</taxon>
        <taxon>Neoptera</taxon>
        <taxon>Endopterygota</taxon>
        <taxon>Lepidoptera</taxon>
        <taxon>Glossata</taxon>
        <taxon>Ditrysia</taxon>
        <taxon>Tineoidea</taxon>
        <taxon>Psychidae</taxon>
        <taxon>Oiketicinae</taxon>
        <taxon>Eumeta</taxon>
    </lineage>
</organism>